<dbReference type="AlphaFoldDB" id="A0AAD4HYU2"/>
<gene>
    <name evidence="2" type="ORF">NEMBOFW57_007802</name>
</gene>
<protein>
    <recommendedName>
        <fullName evidence="4">G domain-containing protein</fullName>
    </recommendedName>
</protein>
<organism evidence="2 3">
    <name type="scientific">Staphylotrichum longicolle</name>
    <dbReference type="NCBI Taxonomy" id="669026"/>
    <lineage>
        <taxon>Eukaryota</taxon>
        <taxon>Fungi</taxon>
        <taxon>Dikarya</taxon>
        <taxon>Ascomycota</taxon>
        <taxon>Pezizomycotina</taxon>
        <taxon>Sordariomycetes</taxon>
        <taxon>Sordariomycetidae</taxon>
        <taxon>Sordariales</taxon>
        <taxon>Chaetomiaceae</taxon>
        <taxon>Staphylotrichum</taxon>
    </lineage>
</organism>
<keyword evidence="1" id="KW-0175">Coiled coil</keyword>
<evidence type="ECO:0008006" key="4">
    <source>
        <dbReference type="Google" id="ProtNLM"/>
    </source>
</evidence>
<dbReference type="InterPro" id="IPR027417">
    <property type="entry name" value="P-loop_NTPase"/>
</dbReference>
<dbReference type="Gene3D" id="3.40.50.300">
    <property type="entry name" value="P-loop containing nucleotide triphosphate hydrolases"/>
    <property type="match status" value="1"/>
</dbReference>
<name>A0AAD4HYU2_9PEZI</name>
<accession>A0AAD4HYU2</accession>
<dbReference type="SUPFAM" id="SSF52540">
    <property type="entry name" value="P-loop containing nucleoside triphosphate hydrolases"/>
    <property type="match status" value="1"/>
</dbReference>
<sequence>MSVLVTGFNTNSVAVFDFSWDGRRIYLIDTPGFNDTNRSDVEILEILATYLGASYANGVRIHGLIVLHPISDNRMTGSSLRNIELIKAICGFTCYRNVAIATTMWPHAPDQADRAVLENRVAELVSDGRFFGDMVARGAALFRHNESGTRSASDQARSARHIVNHLVQQSKIRFPDVLQLQREMVDEGKVLSETAAGIAVAGELFQARRAHQRELEQLEVELNSQLAQANAAYAAQLQELQADVAARLMQAEDAKVALQKSMHEMHRDEDRAWRQRIKELDRRFRKQLAEKEQELLDMEESLMHIRWDMARHQGLYGKFKAQTGNIVNGGTNGLAAG</sequence>
<proteinExistence type="predicted"/>
<feature type="coiled-coil region" evidence="1">
    <location>
        <begin position="201"/>
        <end position="301"/>
    </location>
</feature>
<keyword evidence="3" id="KW-1185">Reference proteome</keyword>
<comment type="caution">
    <text evidence="2">The sequence shown here is derived from an EMBL/GenBank/DDBJ whole genome shotgun (WGS) entry which is preliminary data.</text>
</comment>
<dbReference type="Proteomes" id="UP001197093">
    <property type="component" value="Unassembled WGS sequence"/>
</dbReference>
<evidence type="ECO:0000313" key="3">
    <source>
        <dbReference type="Proteomes" id="UP001197093"/>
    </source>
</evidence>
<evidence type="ECO:0000313" key="2">
    <source>
        <dbReference type="EMBL" id="KAG7288271.1"/>
    </source>
</evidence>
<evidence type="ECO:0000256" key="1">
    <source>
        <dbReference type="SAM" id="Coils"/>
    </source>
</evidence>
<dbReference type="EMBL" id="JAHCVI010000003">
    <property type="protein sequence ID" value="KAG7288271.1"/>
    <property type="molecule type" value="Genomic_DNA"/>
</dbReference>
<reference evidence="2" key="1">
    <citation type="submission" date="2023-02" db="EMBL/GenBank/DDBJ databases">
        <authorList>
            <person name="Palmer J.M."/>
        </authorList>
    </citation>
    <scope>NUCLEOTIDE SEQUENCE</scope>
    <source>
        <strain evidence="2">FW57</strain>
    </source>
</reference>